<dbReference type="InterPro" id="IPR034136">
    <property type="entry name" value="TOPRIM_Topo6A/Spo11"/>
</dbReference>
<proteinExistence type="predicted"/>
<dbReference type="GO" id="GO:0003918">
    <property type="term" value="F:DNA topoisomerase type II (double strand cut, ATP-hydrolyzing) activity"/>
    <property type="evidence" value="ECO:0007669"/>
    <property type="project" value="InterPro"/>
</dbReference>
<dbReference type="SUPFAM" id="SSF56726">
    <property type="entry name" value="DNA topoisomerase IV, alpha subunit"/>
    <property type="match status" value="2"/>
</dbReference>
<feature type="domain" description="Topoisomerase 6 subunit A/Spo11 TOPRIM" evidence="1">
    <location>
        <begin position="115"/>
        <end position="147"/>
    </location>
</feature>
<name>A0A9N9P0C1_9GLOM</name>
<reference evidence="2" key="1">
    <citation type="submission" date="2021-06" db="EMBL/GenBank/DDBJ databases">
        <authorList>
            <person name="Kallberg Y."/>
            <person name="Tangrot J."/>
            <person name="Rosling A."/>
        </authorList>
    </citation>
    <scope>NUCLEOTIDE SEQUENCE</scope>
    <source>
        <strain evidence="2">CL551</strain>
    </source>
</reference>
<dbReference type="InterPro" id="IPR036078">
    <property type="entry name" value="Spo11/TopoVI_A_sf"/>
</dbReference>
<dbReference type="EMBL" id="CAJVPV010047582">
    <property type="protein sequence ID" value="CAG8772856.1"/>
    <property type="molecule type" value="Genomic_DNA"/>
</dbReference>
<evidence type="ECO:0000313" key="3">
    <source>
        <dbReference type="Proteomes" id="UP000789342"/>
    </source>
</evidence>
<accession>A0A9N9P0C1</accession>
<dbReference type="OrthoDB" id="521512at2759"/>
<dbReference type="PRINTS" id="PR01550">
    <property type="entry name" value="TOP6AFAMILY"/>
</dbReference>
<dbReference type="AlphaFoldDB" id="A0A9N9P0C1"/>
<dbReference type="PANTHER" id="PTHR10848">
    <property type="entry name" value="MEIOTIC RECOMBINATION PROTEIN SPO11"/>
    <property type="match status" value="1"/>
</dbReference>
<dbReference type="InterPro" id="IPR002815">
    <property type="entry name" value="Spo11/TopoVI_A"/>
</dbReference>
<dbReference type="GO" id="GO:0003677">
    <property type="term" value="F:DNA binding"/>
    <property type="evidence" value="ECO:0007669"/>
    <property type="project" value="InterPro"/>
</dbReference>
<feature type="non-terminal residue" evidence="2">
    <location>
        <position position="1"/>
    </location>
</feature>
<dbReference type="GO" id="GO:0000706">
    <property type="term" value="P:meiotic DNA double-strand break processing"/>
    <property type="evidence" value="ECO:0007669"/>
    <property type="project" value="TreeGrafter"/>
</dbReference>
<dbReference type="Gene3D" id="3.40.1360.10">
    <property type="match status" value="2"/>
</dbReference>
<dbReference type="GO" id="GO:0007131">
    <property type="term" value="P:reciprocal meiotic recombination"/>
    <property type="evidence" value="ECO:0007669"/>
    <property type="project" value="TreeGrafter"/>
</dbReference>
<dbReference type="PANTHER" id="PTHR10848:SF0">
    <property type="entry name" value="MEIOTIC RECOMBINATION PROTEIN SPO11"/>
    <property type="match status" value="1"/>
</dbReference>
<organism evidence="2 3">
    <name type="scientific">Acaulospora morrowiae</name>
    <dbReference type="NCBI Taxonomy" id="94023"/>
    <lineage>
        <taxon>Eukaryota</taxon>
        <taxon>Fungi</taxon>
        <taxon>Fungi incertae sedis</taxon>
        <taxon>Mucoromycota</taxon>
        <taxon>Glomeromycotina</taxon>
        <taxon>Glomeromycetes</taxon>
        <taxon>Diversisporales</taxon>
        <taxon>Acaulosporaceae</taxon>
        <taxon>Acaulospora</taxon>
    </lineage>
</organism>
<dbReference type="CDD" id="cd00223">
    <property type="entry name" value="TOPRIM_TopoIIB_SPO"/>
    <property type="match status" value="1"/>
</dbReference>
<gene>
    <name evidence="2" type="ORF">AMORRO_LOCUS16708</name>
</gene>
<evidence type="ECO:0000313" key="2">
    <source>
        <dbReference type="EMBL" id="CAG8772856.1"/>
    </source>
</evidence>
<keyword evidence="3" id="KW-1185">Reference proteome</keyword>
<dbReference type="GO" id="GO:0042138">
    <property type="term" value="P:meiotic DNA double-strand break formation"/>
    <property type="evidence" value="ECO:0007669"/>
    <property type="project" value="TreeGrafter"/>
</dbReference>
<dbReference type="Proteomes" id="UP000789342">
    <property type="component" value="Unassembled WGS sequence"/>
</dbReference>
<feature type="non-terminal residue" evidence="2">
    <location>
        <position position="147"/>
    </location>
</feature>
<comment type="caution">
    <text evidence="2">The sequence shown here is derived from an EMBL/GenBank/DDBJ whole genome shotgun (WGS) entry which is preliminary data.</text>
</comment>
<dbReference type="GO" id="GO:0000228">
    <property type="term" value="C:nuclear chromosome"/>
    <property type="evidence" value="ECO:0007669"/>
    <property type="project" value="TreeGrafter"/>
</dbReference>
<sequence>TNAKFVLVIEKEATFQHLLSSGILKQFGPCIIITGKGYPDVATRQLVKVLGDHQRNKDNLRGSMASSRSESWMPILGFFDNDPYGGSFFSIFYSLSPSSHHFLMFITRTLLTIAGIEILSIYKFGSQAMSFDNENLATTNIKWIGLH</sequence>
<dbReference type="Pfam" id="PF21180">
    <property type="entry name" value="TOP6A-Spo11_Toprim"/>
    <property type="match status" value="2"/>
</dbReference>
<protein>
    <submittedName>
        <fullName evidence="2">1251_t:CDS:1</fullName>
    </submittedName>
</protein>
<evidence type="ECO:0000259" key="1">
    <source>
        <dbReference type="Pfam" id="PF21180"/>
    </source>
</evidence>
<feature type="domain" description="Topoisomerase 6 subunit A/Spo11 TOPRIM" evidence="1">
    <location>
        <begin position="5"/>
        <end position="52"/>
    </location>
</feature>